<dbReference type="PANTHER" id="PTHR12406">
    <property type="entry name" value="CALCIUM-INDEPENDENT PHOSPHOLIPASE A2 IPLA2 -RELATED"/>
    <property type="match status" value="1"/>
</dbReference>
<proteinExistence type="predicted"/>
<gene>
    <name evidence="1" type="ORF">MNEG_2884</name>
</gene>
<dbReference type="GeneID" id="25735762"/>
<dbReference type="RefSeq" id="XP_013904096.1">
    <property type="nucleotide sequence ID" value="XM_014048642.1"/>
</dbReference>
<evidence type="ECO:0000313" key="1">
    <source>
        <dbReference type="EMBL" id="KIZ05077.1"/>
    </source>
</evidence>
<dbReference type="GO" id="GO:0005737">
    <property type="term" value="C:cytoplasm"/>
    <property type="evidence" value="ECO:0007669"/>
    <property type="project" value="TreeGrafter"/>
</dbReference>
<dbReference type="KEGG" id="mng:MNEG_2884"/>
<evidence type="ECO:0000313" key="2">
    <source>
        <dbReference type="Proteomes" id="UP000054498"/>
    </source>
</evidence>
<dbReference type="SUPFAM" id="SSF52151">
    <property type="entry name" value="FabD/lysophospholipase-like"/>
    <property type="match status" value="1"/>
</dbReference>
<reference evidence="1 2" key="1">
    <citation type="journal article" date="2013" name="BMC Genomics">
        <title>Reconstruction of the lipid metabolism for the microalga Monoraphidium neglectum from its genome sequence reveals characteristics suitable for biofuel production.</title>
        <authorList>
            <person name="Bogen C."/>
            <person name="Al-Dilaimi A."/>
            <person name="Albersmeier A."/>
            <person name="Wichmann J."/>
            <person name="Grundmann M."/>
            <person name="Rupp O."/>
            <person name="Lauersen K.J."/>
            <person name="Blifernez-Klassen O."/>
            <person name="Kalinowski J."/>
            <person name="Goesmann A."/>
            <person name="Mussgnug J.H."/>
            <person name="Kruse O."/>
        </authorList>
    </citation>
    <scope>NUCLEOTIDE SEQUENCE [LARGE SCALE GENOMIC DNA]</scope>
    <source>
        <strain evidence="1 2">SAG 48.87</strain>
    </source>
</reference>
<dbReference type="InterPro" id="IPR016035">
    <property type="entry name" value="Acyl_Trfase/lysoPLipase"/>
</dbReference>
<name>A0A0D2MXE2_9CHLO</name>
<dbReference type="GO" id="GO:0019433">
    <property type="term" value="P:triglyceride catabolic process"/>
    <property type="evidence" value="ECO:0007669"/>
    <property type="project" value="TreeGrafter"/>
</dbReference>
<organism evidence="1 2">
    <name type="scientific">Monoraphidium neglectum</name>
    <dbReference type="NCBI Taxonomy" id="145388"/>
    <lineage>
        <taxon>Eukaryota</taxon>
        <taxon>Viridiplantae</taxon>
        <taxon>Chlorophyta</taxon>
        <taxon>core chlorophytes</taxon>
        <taxon>Chlorophyceae</taxon>
        <taxon>CS clade</taxon>
        <taxon>Sphaeropleales</taxon>
        <taxon>Selenastraceae</taxon>
        <taxon>Monoraphidium</taxon>
    </lineage>
</organism>
<dbReference type="AlphaFoldDB" id="A0A0D2MXE2"/>
<dbReference type="GO" id="GO:0055088">
    <property type="term" value="P:lipid homeostasis"/>
    <property type="evidence" value="ECO:0007669"/>
    <property type="project" value="TreeGrafter"/>
</dbReference>
<dbReference type="PANTHER" id="PTHR12406:SF7">
    <property type="entry name" value="PATATIN-LIKE PHOSPHOLIPASE DOMAIN-CONTAINING PROTEIN 4"/>
    <property type="match status" value="1"/>
</dbReference>
<dbReference type="GO" id="GO:0004806">
    <property type="term" value="F:triacylglycerol lipase activity"/>
    <property type="evidence" value="ECO:0007669"/>
    <property type="project" value="TreeGrafter"/>
</dbReference>
<dbReference type="OrthoDB" id="543129at2759"/>
<keyword evidence="2" id="KW-1185">Reference proteome</keyword>
<dbReference type="GO" id="GO:0016020">
    <property type="term" value="C:membrane"/>
    <property type="evidence" value="ECO:0007669"/>
    <property type="project" value="TreeGrafter"/>
</dbReference>
<protein>
    <recommendedName>
        <fullName evidence="3">PNPLA domain-containing protein</fullName>
    </recommendedName>
</protein>
<dbReference type="EMBL" id="KK100561">
    <property type="protein sequence ID" value="KIZ05077.1"/>
    <property type="molecule type" value="Genomic_DNA"/>
</dbReference>
<accession>A0A0D2MXE2</accession>
<evidence type="ECO:0008006" key="3">
    <source>
        <dbReference type="Google" id="ProtNLM"/>
    </source>
</evidence>
<dbReference type="InterPro" id="IPR033562">
    <property type="entry name" value="PLPL"/>
</dbReference>
<sequence length="347" mass="36468">MGAAVPVTAALAAAQAGSVGIGFSGGGFLIPFFLGVIHVLYKDLGILSSNTPVAGGSAGSIVAMTANGVINYESMLDEVHRLSAFCRGHGNCYGTLQSEVMASAERLLPPDAAERTNKQGRTYLQITYPSTLGLEPAQSRSVNKFKSRPDLISAVASSIYIPWWAGPRVVTEFRGDMVYDGSFNGPGPGFLPCPPNITYCVRVSSMPAGFSLGSFLVDILTAGPAALPVLGPVLRTTIHGPNLPTHLANAAIAYLTGEKLSVASEPGQLAKLVHALLQLVTPGEGEADIWPGRRHKLPFSELEWATGMIRPLEPAGIKAVFELGKAEALSWAQEAGFLKTTRNKNGA</sequence>
<dbReference type="Proteomes" id="UP000054498">
    <property type="component" value="Unassembled WGS sequence"/>
</dbReference>
<dbReference type="GO" id="GO:0005811">
    <property type="term" value="C:lipid droplet"/>
    <property type="evidence" value="ECO:0007669"/>
    <property type="project" value="TreeGrafter"/>
</dbReference>